<accession>A0A931CL85</accession>
<dbReference type="SUPFAM" id="SSF51735">
    <property type="entry name" value="NAD(P)-binding Rossmann-fold domains"/>
    <property type="match status" value="1"/>
</dbReference>
<dbReference type="PANTHER" id="PTHR33303:SF2">
    <property type="entry name" value="COA-BINDING DOMAIN-CONTAINING PROTEIN"/>
    <property type="match status" value="1"/>
</dbReference>
<dbReference type="Gene3D" id="3.40.50.720">
    <property type="entry name" value="NAD(P)-binding Rossmann-like Domain"/>
    <property type="match status" value="1"/>
</dbReference>
<proteinExistence type="predicted"/>
<evidence type="ECO:0000313" key="2">
    <source>
        <dbReference type="EMBL" id="MBG0738215.1"/>
    </source>
</evidence>
<dbReference type="PANTHER" id="PTHR33303">
    <property type="entry name" value="CYTOPLASMIC PROTEIN-RELATED"/>
    <property type="match status" value="1"/>
</dbReference>
<sequence length="140" mass="14492">MLPVNDPQVIADLLSTPARWAIVGLSNNPNRAALGVSMMLAKSLGMDIVPISLKGDDVHGATGYQRLSDVPGPIDVVDCFVNSQRVGAVVDEAIAIGAKAVWLQLGVVDAAAAERALGAGLRVVMDRCPAIEAPKLGIGR</sequence>
<reference evidence="2 3" key="1">
    <citation type="submission" date="2020-11" db="EMBL/GenBank/DDBJ databases">
        <title>Arthrobacter antarcticus sp. nov., isolated from Antarctic Soil.</title>
        <authorList>
            <person name="Li J."/>
        </authorList>
    </citation>
    <scope>NUCLEOTIDE SEQUENCE [LARGE SCALE GENOMIC DNA]</scope>
    <source>
        <strain evidence="2 3">Z1-20</strain>
    </source>
</reference>
<dbReference type="InterPro" id="IPR036291">
    <property type="entry name" value="NAD(P)-bd_dom_sf"/>
</dbReference>
<keyword evidence="3" id="KW-1185">Reference proteome</keyword>
<gene>
    <name evidence="2" type="ORF">IV500_02035</name>
</gene>
<protein>
    <submittedName>
        <fullName evidence="2">CoA-binding protein</fullName>
    </submittedName>
</protein>
<dbReference type="RefSeq" id="WP_196395151.1">
    <property type="nucleotide sequence ID" value="NZ_JADNYM010000002.1"/>
</dbReference>
<feature type="domain" description="CoA-binding" evidence="1">
    <location>
        <begin position="14"/>
        <end position="107"/>
    </location>
</feature>
<dbReference type="Pfam" id="PF13380">
    <property type="entry name" value="CoA_binding_2"/>
    <property type="match status" value="1"/>
</dbReference>
<evidence type="ECO:0000313" key="3">
    <source>
        <dbReference type="Proteomes" id="UP000655366"/>
    </source>
</evidence>
<name>A0A931CL85_9MICC</name>
<dbReference type="EMBL" id="JADNYM010000002">
    <property type="protein sequence ID" value="MBG0738215.1"/>
    <property type="molecule type" value="Genomic_DNA"/>
</dbReference>
<dbReference type="Proteomes" id="UP000655366">
    <property type="component" value="Unassembled WGS sequence"/>
</dbReference>
<dbReference type="SMART" id="SM00881">
    <property type="entry name" value="CoA_binding"/>
    <property type="match status" value="1"/>
</dbReference>
<dbReference type="AlphaFoldDB" id="A0A931CL85"/>
<organism evidence="2 3">
    <name type="scientific">Arthrobacter terrae</name>
    <dbReference type="NCBI Taxonomy" id="2935737"/>
    <lineage>
        <taxon>Bacteria</taxon>
        <taxon>Bacillati</taxon>
        <taxon>Actinomycetota</taxon>
        <taxon>Actinomycetes</taxon>
        <taxon>Micrococcales</taxon>
        <taxon>Micrococcaceae</taxon>
        <taxon>Arthrobacter</taxon>
    </lineage>
</organism>
<evidence type="ECO:0000259" key="1">
    <source>
        <dbReference type="SMART" id="SM00881"/>
    </source>
</evidence>
<comment type="caution">
    <text evidence="2">The sequence shown here is derived from an EMBL/GenBank/DDBJ whole genome shotgun (WGS) entry which is preliminary data.</text>
</comment>
<dbReference type="InterPro" id="IPR003781">
    <property type="entry name" value="CoA-bd"/>
</dbReference>